<evidence type="ECO:0000256" key="1">
    <source>
        <dbReference type="SAM" id="MobiDB-lite"/>
    </source>
</evidence>
<name>A0A0L0FFX1_9EUKA</name>
<organism evidence="2 3">
    <name type="scientific">Sphaeroforma arctica JP610</name>
    <dbReference type="NCBI Taxonomy" id="667725"/>
    <lineage>
        <taxon>Eukaryota</taxon>
        <taxon>Ichthyosporea</taxon>
        <taxon>Ichthyophonida</taxon>
        <taxon>Sphaeroforma</taxon>
    </lineage>
</organism>
<feature type="compositionally biased region" description="Basic and acidic residues" evidence="1">
    <location>
        <begin position="72"/>
        <end position="84"/>
    </location>
</feature>
<dbReference type="EMBL" id="KQ243506">
    <property type="protein sequence ID" value="KNC75640.1"/>
    <property type="molecule type" value="Genomic_DNA"/>
</dbReference>
<evidence type="ECO:0000313" key="3">
    <source>
        <dbReference type="Proteomes" id="UP000054560"/>
    </source>
</evidence>
<reference evidence="2 3" key="1">
    <citation type="submission" date="2011-02" db="EMBL/GenBank/DDBJ databases">
        <title>The Genome Sequence of Sphaeroforma arctica JP610.</title>
        <authorList>
            <consortium name="The Broad Institute Genome Sequencing Platform"/>
            <person name="Russ C."/>
            <person name="Cuomo C."/>
            <person name="Young S.K."/>
            <person name="Zeng Q."/>
            <person name="Gargeya S."/>
            <person name="Alvarado L."/>
            <person name="Berlin A."/>
            <person name="Chapman S.B."/>
            <person name="Chen Z."/>
            <person name="Freedman E."/>
            <person name="Gellesch M."/>
            <person name="Goldberg J."/>
            <person name="Griggs A."/>
            <person name="Gujja S."/>
            <person name="Heilman E."/>
            <person name="Heiman D."/>
            <person name="Howarth C."/>
            <person name="Mehta T."/>
            <person name="Neiman D."/>
            <person name="Pearson M."/>
            <person name="Roberts A."/>
            <person name="Saif S."/>
            <person name="Shea T."/>
            <person name="Shenoy N."/>
            <person name="Sisk P."/>
            <person name="Stolte C."/>
            <person name="Sykes S."/>
            <person name="White J."/>
            <person name="Yandava C."/>
            <person name="Burger G."/>
            <person name="Gray M.W."/>
            <person name="Holland P.W.H."/>
            <person name="King N."/>
            <person name="Lang F.B.F."/>
            <person name="Roger A.J."/>
            <person name="Ruiz-Trillo I."/>
            <person name="Haas B."/>
            <person name="Nusbaum C."/>
            <person name="Birren B."/>
        </authorList>
    </citation>
    <scope>NUCLEOTIDE SEQUENCE [LARGE SCALE GENOMIC DNA]</scope>
    <source>
        <strain evidence="2 3">JP610</strain>
    </source>
</reference>
<protein>
    <submittedName>
        <fullName evidence="2">Uncharacterized protein</fullName>
    </submittedName>
</protein>
<evidence type="ECO:0000313" key="2">
    <source>
        <dbReference type="EMBL" id="KNC75640.1"/>
    </source>
</evidence>
<proteinExistence type="predicted"/>
<feature type="region of interest" description="Disordered" evidence="1">
    <location>
        <begin position="62"/>
        <end position="97"/>
    </location>
</feature>
<gene>
    <name evidence="2" type="ORF">SARC_11839</name>
</gene>
<sequence>MCLRRVQNWAQIAVEAEFHRFTKDREVASSESDFIIAFRHRIALPEHTPLWLSAEETRGHPLILSNTPADGDQTHADTNKRPYDAGHPNAEQTPYTNKHRVHAGDEISLAVRALALDGLADYLRR</sequence>
<accession>A0A0L0FFX1</accession>
<keyword evidence="3" id="KW-1185">Reference proteome</keyword>
<dbReference type="RefSeq" id="XP_014149542.1">
    <property type="nucleotide sequence ID" value="XM_014294067.1"/>
</dbReference>
<dbReference type="Proteomes" id="UP000054560">
    <property type="component" value="Unassembled WGS sequence"/>
</dbReference>
<dbReference type="AlphaFoldDB" id="A0A0L0FFX1"/>
<dbReference type="GeneID" id="25912343"/>